<evidence type="ECO:0000256" key="1">
    <source>
        <dbReference type="SAM" id="Phobius"/>
    </source>
</evidence>
<keyword evidence="1" id="KW-0472">Membrane</keyword>
<feature type="transmembrane region" description="Helical" evidence="1">
    <location>
        <begin position="102"/>
        <end position="124"/>
    </location>
</feature>
<protein>
    <submittedName>
        <fullName evidence="2">Uncharacterized protein</fullName>
    </submittedName>
</protein>
<gene>
    <name evidence="2" type="ORF">U0035_01635</name>
</gene>
<keyword evidence="1" id="KW-1133">Transmembrane helix</keyword>
<feature type="transmembrane region" description="Helical" evidence="1">
    <location>
        <begin position="69"/>
        <end position="87"/>
    </location>
</feature>
<keyword evidence="1" id="KW-0812">Transmembrane</keyword>
<dbReference type="RefSeq" id="WP_114793276.1">
    <property type="nucleotide sequence ID" value="NZ_CP139960.1"/>
</dbReference>
<keyword evidence="3" id="KW-1185">Reference proteome</keyword>
<evidence type="ECO:0000313" key="3">
    <source>
        <dbReference type="Proteomes" id="UP001325680"/>
    </source>
</evidence>
<feature type="transmembrane region" description="Helical" evidence="1">
    <location>
        <begin position="40"/>
        <end position="62"/>
    </location>
</feature>
<sequence>MVIDTCCVAGFVDGMELLRIWEQSFIKQKAGNEKQPADRAWTYFTSLGCIATFGGLMLSYFFKKKLSNYIVYSIAVLFLVIATVHYWSNSISDKNLTTALDISFFMNGAVIILVIFLFAYRGFLTPGIATFARSSQAILILVIAALSSFLLLFAPFMGTRHLLLIVPFILLLAAPVSLPCVTVIPV</sequence>
<accession>A0ABZ0WA36</accession>
<reference evidence="2 3" key="1">
    <citation type="submission" date="2023-12" db="EMBL/GenBank/DDBJ databases">
        <title>Genome sequencing and assembly of bacterial species from a model synthetic community.</title>
        <authorList>
            <person name="Hogle S.L."/>
        </authorList>
    </citation>
    <scope>NUCLEOTIDE SEQUENCE [LARGE SCALE GENOMIC DNA]</scope>
    <source>
        <strain evidence="2 3">HAMBI_3031</strain>
    </source>
</reference>
<name>A0ABZ0WA36_9BACT</name>
<dbReference type="EMBL" id="CP139960">
    <property type="protein sequence ID" value="WQD38845.1"/>
    <property type="molecule type" value="Genomic_DNA"/>
</dbReference>
<dbReference type="Proteomes" id="UP001325680">
    <property type="component" value="Chromosome"/>
</dbReference>
<proteinExistence type="predicted"/>
<feature type="transmembrane region" description="Helical" evidence="1">
    <location>
        <begin position="136"/>
        <end position="156"/>
    </location>
</feature>
<evidence type="ECO:0000313" key="2">
    <source>
        <dbReference type="EMBL" id="WQD38845.1"/>
    </source>
</evidence>
<organism evidence="2 3">
    <name type="scientific">Niabella yanshanensis</name>
    <dbReference type="NCBI Taxonomy" id="577386"/>
    <lineage>
        <taxon>Bacteria</taxon>
        <taxon>Pseudomonadati</taxon>
        <taxon>Bacteroidota</taxon>
        <taxon>Chitinophagia</taxon>
        <taxon>Chitinophagales</taxon>
        <taxon>Chitinophagaceae</taxon>
        <taxon>Niabella</taxon>
    </lineage>
</organism>
<feature type="transmembrane region" description="Helical" evidence="1">
    <location>
        <begin position="162"/>
        <end position="184"/>
    </location>
</feature>